<dbReference type="RefSeq" id="WP_209945426.1">
    <property type="nucleotide sequence ID" value="NZ_CP126032.1"/>
</dbReference>
<comment type="caution">
    <text evidence="1">The sequence shown here is derived from an EMBL/GenBank/DDBJ whole genome shotgun (WGS) entry which is preliminary data.</text>
</comment>
<proteinExistence type="predicted"/>
<name>A0A8I1YDQ1_BRAEL</name>
<reference evidence="1" key="1">
    <citation type="submission" date="2021-02" db="EMBL/GenBank/DDBJ databases">
        <title>Genomic Encyclopedia of Type Strains, Phase IV (KMG-V): Genome sequencing to study the core and pangenomes of soil and plant-associated prokaryotes.</title>
        <authorList>
            <person name="Whitman W."/>
        </authorList>
    </citation>
    <scope>NUCLEOTIDE SEQUENCE</scope>
    <source>
        <strain evidence="1">USDA 406</strain>
    </source>
</reference>
<dbReference type="EMBL" id="JAFICZ010000001">
    <property type="protein sequence ID" value="MBP1297946.1"/>
    <property type="molecule type" value="Genomic_DNA"/>
</dbReference>
<evidence type="ECO:0000313" key="2">
    <source>
        <dbReference type="Proteomes" id="UP000673383"/>
    </source>
</evidence>
<evidence type="ECO:0000313" key="1">
    <source>
        <dbReference type="EMBL" id="MBP1297946.1"/>
    </source>
</evidence>
<gene>
    <name evidence="1" type="ORF">JOH49_007699</name>
</gene>
<dbReference type="Proteomes" id="UP000673383">
    <property type="component" value="Unassembled WGS sequence"/>
</dbReference>
<protein>
    <submittedName>
        <fullName evidence="1">Uncharacterized protein</fullName>
    </submittedName>
</protein>
<dbReference type="PANTHER" id="PTHR34368">
    <property type="entry name" value="OS01G0962200 PROTEIN"/>
    <property type="match status" value="1"/>
</dbReference>
<organism evidence="1 2">
    <name type="scientific">Bradyrhizobium elkanii</name>
    <dbReference type="NCBI Taxonomy" id="29448"/>
    <lineage>
        <taxon>Bacteria</taxon>
        <taxon>Pseudomonadati</taxon>
        <taxon>Pseudomonadota</taxon>
        <taxon>Alphaproteobacteria</taxon>
        <taxon>Hyphomicrobiales</taxon>
        <taxon>Nitrobacteraceae</taxon>
        <taxon>Bradyrhizobium</taxon>
    </lineage>
</organism>
<accession>A0A8I1YDQ1</accession>
<dbReference type="PANTHER" id="PTHR34368:SF1">
    <property type="entry name" value="OS01G0962200 PROTEIN"/>
    <property type="match status" value="1"/>
</dbReference>
<sequence>MRPYLLLQVLPLVLIPLWQSICHAPHADRAAFAAAMALYVAAKIAEVLDHQIADALGFVSGHTLKHLLATSATAAIVWGLTRRFSAGGR</sequence>
<dbReference type="AlphaFoldDB" id="A0A8I1YDQ1"/>